<dbReference type="SUPFAM" id="SSF47384">
    <property type="entry name" value="Homodimeric domain of signal transducing histidine kinase"/>
    <property type="match status" value="1"/>
</dbReference>
<keyword evidence="10 11" id="KW-0472">Membrane</keyword>
<evidence type="ECO:0000256" key="1">
    <source>
        <dbReference type="ARBA" id="ARBA00000085"/>
    </source>
</evidence>
<dbReference type="EMBL" id="QNUH01000009">
    <property type="protein sequence ID" value="REC77138.1"/>
    <property type="molecule type" value="Genomic_DNA"/>
</dbReference>
<dbReference type="GO" id="GO:0000155">
    <property type="term" value="F:phosphorelay sensor kinase activity"/>
    <property type="evidence" value="ECO:0007669"/>
    <property type="project" value="InterPro"/>
</dbReference>
<dbReference type="SMART" id="SM00387">
    <property type="entry name" value="HATPase_c"/>
    <property type="match status" value="1"/>
</dbReference>
<keyword evidence="5" id="KW-0808">Transferase</keyword>
<comment type="subcellular location">
    <subcellularLocation>
        <location evidence="2">Membrane</location>
    </subcellularLocation>
</comment>
<keyword evidence="9" id="KW-0902">Two-component regulatory system</keyword>
<dbReference type="InterPro" id="IPR004358">
    <property type="entry name" value="Sig_transdc_His_kin-like_C"/>
</dbReference>
<dbReference type="SUPFAM" id="SSF55874">
    <property type="entry name" value="ATPase domain of HSP90 chaperone/DNA topoisomerase II/histidine kinase"/>
    <property type="match status" value="1"/>
</dbReference>
<dbReference type="PROSITE" id="PS50885">
    <property type="entry name" value="HAMP"/>
    <property type="match status" value="1"/>
</dbReference>
<dbReference type="Pfam" id="PF00512">
    <property type="entry name" value="HisKA"/>
    <property type="match status" value="1"/>
</dbReference>
<dbReference type="Gene3D" id="3.30.565.10">
    <property type="entry name" value="Histidine kinase-like ATPase, C-terminal domain"/>
    <property type="match status" value="1"/>
</dbReference>
<sequence>MSLKRKIALTISIAFSLLFAMVMAVIYLSFNDFRRDEFKERFRQRLEFTSHFISKSRDFEEEAPIFFNENSDNILLDETILIFNGDKELVYSTIKDRNVTWDSALLKELDEKKIIYTEKTVPEIYAALRNINGENYYILTSAFDTNGKSKLEFLKYLLITAYVVSTLLIGFFSYYFMGRFLRPLEDLNTEISEVTAHKLTTQIPVQESNDEINVLAKSFNTMIARLDDVFQSQKDFTASASHEIRTPITRMAFQLENLIKFEEHSPGTLSSLKQIQRDVYQLSDLTNSLLLLTKFDKENIQSIYEEVRIDEVIFEAFEGVEKSYPALKLDFLISEDTSDNGLLTISGIQSLLVIVFINLFKNAAVYSDNAEVDVLITETNHKLTVDVISHGDTIPEEEQVKLFDAFMRGNNSQNISGSGLGLRIVKRILEYHNAKIKYSSPAEKVNTFTIVFSKQL</sequence>
<feature type="transmembrane region" description="Helical" evidence="11">
    <location>
        <begin position="7"/>
        <end position="30"/>
    </location>
</feature>
<dbReference type="InterPro" id="IPR003661">
    <property type="entry name" value="HisK_dim/P_dom"/>
</dbReference>
<keyword evidence="15" id="KW-1185">Reference proteome</keyword>
<gene>
    <name evidence="14" type="ORF">DRF60_12050</name>
</gene>
<keyword evidence="4" id="KW-0597">Phosphoprotein</keyword>
<evidence type="ECO:0000256" key="11">
    <source>
        <dbReference type="SAM" id="Phobius"/>
    </source>
</evidence>
<dbReference type="EC" id="2.7.13.3" evidence="3"/>
<dbReference type="InterPro" id="IPR003594">
    <property type="entry name" value="HATPase_dom"/>
</dbReference>
<dbReference type="RefSeq" id="WP_116012300.1">
    <property type="nucleotide sequence ID" value="NZ_QNUH01000009.1"/>
</dbReference>
<dbReference type="CDD" id="cd00082">
    <property type="entry name" value="HisKA"/>
    <property type="match status" value="1"/>
</dbReference>
<dbReference type="SUPFAM" id="SSF158472">
    <property type="entry name" value="HAMP domain-like"/>
    <property type="match status" value="1"/>
</dbReference>
<dbReference type="Gene3D" id="6.10.340.10">
    <property type="match status" value="1"/>
</dbReference>
<feature type="domain" description="HAMP" evidence="13">
    <location>
        <begin position="178"/>
        <end position="231"/>
    </location>
</feature>
<organism evidence="14 15">
    <name type="scientific">Chryseobacterium elymi</name>
    <dbReference type="NCBI Taxonomy" id="395936"/>
    <lineage>
        <taxon>Bacteria</taxon>
        <taxon>Pseudomonadati</taxon>
        <taxon>Bacteroidota</taxon>
        <taxon>Flavobacteriia</taxon>
        <taxon>Flavobacteriales</taxon>
        <taxon>Weeksellaceae</taxon>
        <taxon>Chryseobacterium group</taxon>
        <taxon>Chryseobacterium</taxon>
    </lineage>
</organism>
<dbReference type="AlphaFoldDB" id="A0A3D9DGN6"/>
<keyword evidence="8 11" id="KW-1133">Transmembrane helix</keyword>
<dbReference type="PRINTS" id="PR00344">
    <property type="entry name" value="BCTRLSENSOR"/>
</dbReference>
<dbReference type="InterPro" id="IPR003660">
    <property type="entry name" value="HAMP_dom"/>
</dbReference>
<evidence type="ECO:0000256" key="2">
    <source>
        <dbReference type="ARBA" id="ARBA00004370"/>
    </source>
</evidence>
<dbReference type="SMART" id="SM00388">
    <property type="entry name" value="HisKA"/>
    <property type="match status" value="1"/>
</dbReference>
<feature type="domain" description="Histidine kinase" evidence="12">
    <location>
        <begin position="239"/>
        <end position="456"/>
    </location>
</feature>
<dbReference type="PANTHER" id="PTHR45436:SF5">
    <property type="entry name" value="SENSOR HISTIDINE KINASE TRCS"/>
    <property type="match status" value="1"/>
</dbReference>
<evidence type="ECO:0000256" key="3">
    <source>
        <dbReference type="ARBA" id="ARBA00012438"/>
    </source>
</evidence>
<dbReference type="InterPro" id="IPR036097">
    <property type="entry name" value="HisK_dim/P_sf"/>
</dbReference>
<dbReference type="Pfam" id="PF02518">
    <property type="entry name" value="HATPase_c"/>
    <property type="match status" value="1"/>
</dbReference>
<proteinExistence type="predicted"/>
<dbReference type="PROSITE" id="PS50109">
    <property type="entry name" value="HIS_KIN"/>
    <property type="match status" value="1"/>
</dbReference>
<evidence type="ECO:0000256" key="6">
    <source>
        <dbReference type="ARBA" id="ARBA00022692"/>
    </source>
</evidence>
<dbReference type="InterPro" id="IPR036890">
    <property type="entry name" value="HATPase_C_sf"/>
</dbReference>
<dbReference type="CDD" id="cd06225">
    <property type="entry name" value="HAMP"/>
    <property type="match status" value="1"/>
</dbReference>
<feature type="transmembrane region" description="Helical" evidence="11">
    <location>
        <begin position="156"/>
        <end position="177"/>
    </location>
</feature>
<dbReference type="InterPro" id="IPR005467">
    <property type="entry name" value="His_kinase_dom"/>
</dbReference>
<name>A0A3D9DGN6_9FLAO</name>
<reference evidence="14 15" key="1">
    <citation type="journal article" date="2010" name="Syst. Appl. Microbiol.">
        <title>Four new species of Chryseobacterium from the rhizosphere of coastal sand dune plants, Chryseobacterium elymi sp. nov., Chryseobacterium hagamense sp. nov., Chryseobacterium lathyri sp. nov. and Chryseobacterium rhizosphaerae sp. nov.</title>
        <authorList>
            <person name="Cho S.H."/>
            <person name="Lee K.S."/>
            <person name="Shin D.S."/>
            <person name="Han J.H."/>
            <person name="Park K.S."/>
            <person name="Lee C.H."/>
            <person name="Park K.H."/>
            <person name="Kim S.B."/>
        </authorList>
    </citation>
    <scope>NUCLEOTIDE SEQUENCE [LARGE SCALE GENOMIC DNA]</scope>
    <source>
        <strain evidence="14 15">KCTC 22547</strain>
    </source>
</reference>
<evidence type="ECO:0000313" key="14">
    <source>
        <dbReference type="EMBL" id="REC77138.1"/>
    </source>
</evidence>
<evidence type="ECO:0000256" key="9">
    <source>
        <dbReference type="ARBA" id="ARBA00023012"/>
    </source>
</evidence>
<dbReference type="OrthoDB" id="594725at2"/>
<dbReference type="GO" id="GO:0005886">
    <property type="term" value="C:plasma membrane"/>
    <property type="evidence" value="ECO:0007669"/>
    <property type="project" value="TreeGrafter"/>
</dbReference>
<dbReference type="Gene3D" id="1.10.287.130">
    <property type="match status" value="1"/>
</dbReference>
<evidence type="ECO:0000256" key="4">
    <source>
        <dbReference type="ARBA" id="ARBA00022553"/>
    </source>
</evidence>
<comment type="catalytic activity">
    <reaction evidence="1">
        <text>ATP + protein L-histidine = ADP + protein N-phospho-L-histidine.</text>
        <dbReference type="EC" id="2.7.13.3"/>
    </reaction>
</comment>
<dbReference type="Pfam" id="PF00672">
    <property type="entry name" value="HAMP"/>
    <property type="match status" value="1"/>
</dbReference>
<protein>
    <recommendedName>
        <fullName evidence="3">histidine kinase</fullName>
        <ecNumber evidence="3">2.7.13.3</ecNumber>
    </recommendedName>
</protein>
<evidence type="ECO:0000259" key="13">
    <source>
        <dbReference type="PROSITE" id="PS50885"/>
    </source>
</evidence>
<keyword evidence="6 11" id="KW-0812">Transmembrane</keyword>
<evidence type="ECO:0000256" key="8">
    <source>
        <dbReference type="ARBA" id="ARBA00022989"/>
    </source>
</evidence>
<dbReference type="Proteomes" id="UP000257030">
    <property type="component" value="Unassembled WGS sequence"/>
</dbReference>
<accession>A0A3D9DGN6</accession>
<keyword evidence="7 14" id="KW-0418">Kinase</keyword>
<evidence type="ECO:0000256" key="5">
    <source>
        <dbReference type="ARBA" id="ARBA00022679"/>
    </source>
</evidence>
<evidence type="ECO:0000313" key="15">
    <source>
        <dbReference type="Proteomes" id="UP000257030"/>
    </source>
</evidence>
<evidence type="ECO:0000256" key="7">
    <source>
        <dbReference type="ARBA" id="ARBA00022777"/>
    </source>
</evidence>
<dbReference type="PANTHER" id="PTHR45436">
    <property type="entry name" value="SENSOR HISTIDINE KINASE YKOH"/>
    <property type="match status" value="1"/>
</dbReference>
<evidence type="ECO:0000259" key="12">
    <source>
        <dbReference type="PROSITE" id="PS50109"/>
    </source>
</evidence>
<dbReference type="SMART" id="SM00304">
    <property type="entry name" value="HAMP"/>
    <property type="match status" value="1"/>
</dbReference>
<dbReference type="InterPro" id="IPR050428">
    <property type="entry name" value="TCS_sensor_his_kinase"/>
</dbReference>
<comment type="caution">
    <text evidence="14">The sequence shown here is derived from an EMBL/GenBank/DDBJ whole genome shotgun (WGS) entry which is preliminary data.</text>
</comment>
<evidence type="ECO:0000256" key="10">
    <source>
        <dbReference type="ARBA" id="ARBA00023136"/>
    </source>
</evidence>